<keyword evidence="3" id="KW-1185">Reference proteome</keyword>
<comment type="caution">
    <text evidence="2">The sequence shown here is derived from an EMBL/GenBank/DDBJ whole genome shotgun (WGS) entry which is preliminary data.</text>
</comment>
<reference evidence="3" key="1">
    <citation type="submission" date="2019-09" db="EMBL/GenBank/DDBJ databases">
        <authorList>
            <person name="Jung D.-H."/>
        </authorList>
    </citation>
    <scope>NUCLEOTIDE SEQUENCE [LARGE SCALE GENOMIC DNA]</scope>
    <source>
        <strain evidence="3">JA-25</strain>
    </source>
</reference>
<gene>
    <name evidence="2" type="ORF">F7231_13985</name>
</gene>
<protein>
    <submittedName>
        <fullName evidence="2">PepSY domain-containing protein</fullName>
    </submittedName>
</protein>
<keyword evidence="1" id="KW-0812">Transmembrane</keyword>
<evidence type="ECO:0000313" key="3">
    <source>
        <dbReference type="Proteomes" id="UP000606008"/>
    </source>
</evidence>
<dbReference type="Proteomes" id="UP000606008">
    <property type="component" value="Unassembled WGS sequence"/>
</dbReference>
<evidence type="ECO:0000313" key="2">
    <source>
        <dbReference type="EMBL" id="NID11282.1"/>
    </source>
</evidence>
<dbReference type="EMBL" id="WAEL01000004">
    <property type="protein sequence ID" value="NID11282.1"/>
    <property type="molecule type" value="Genomic_DNA"/>
</dbReference>
<feature type="transmembrane region" description="Helical" evidence="1">
    <location>
        <begin position="20"/>
        <end position="44"/>
    </location>
</feature>
<reference evidence="3" key="2">
    <citation type="submission" date="2023-07" db="EMBL/GenBank/DDBJ databases">
        <authorList>
            <person name="Jung D.-H."/>
        </authorList>
    </citation>
    <scope>NUCLEOTIDE SEQUENCE [LARGE SCALE GENOMIC DNA]</scope>
    <source>
        <strain evidence="3">JA-25</strain>
    </source>
</reference>
<dbReference type="InterPro" id="IPR005625">
    <property type="entry name" value="PepSY-ass_TM"/>
</dbReference>
<sequence length="192" mass="21747">MTEKTTRKQQAKLLRITRRVHRSTGAFLFIFFFVVSVTGLLLGWKKNSGGVLLAKSYQGTTSDLAQWLPIDSLHIIACTVLHDSVSANLPVDLERIDIRKDKGMVKFVFAANFWGIQLDGATGKLLHIERRRSDYIEKIHDGSIIDYYFDTSGGQFKLVYSTLMGVALLVFTITGFWLWYGPKRMRVEAGNP</sequence>
<feature type="transmembrane region" description="Helical" evidence="1">
    <location>
        <begin position="158"/>
        <end position="180"/>
    </location>
</feature>
<evidence type="ECO:0000256" key="1">
    <source>
        <dbReference type="SAM" id="Phobius"/>
    </source>
</evidence>
<name>A0ABX0QK41_9BACT</name>
<proteinExistence type="predicted"/>
<dbReference type="Pfam" id="PF03929">
    <property type="entry name" value="PepSY_TM"/>
    <property type="match status" value="1"/>
</dbReference>
<keyword evidence="1" id="KW-1133">Transmembrane helix</keyword>
<accession>A0ABX0QK41</accession>
<organism evidence="2 3">
    <name type="scientific">Fibrivirga algicola</name>
    <dbReference type="NCBI Taxonomy" id="2950420"/>
    <lineage>
        <taxon>Bacteria</taxon>
        <taxon>Pseudomonadati</taxon>
        <taxon>Bacteroidota</taxon>
        <taxon>Cytophagia</taxon>
        <taxon>Cytophagales</taxon>
        <taxon>Spirosomataceae</taxon>
        <taxon>Fibrivirga</taxon>
    </lineage>
</organism>
<keyword evidence="1" id="KW-0472">Membrane</keyword>